<feature type="signal peptide" evidence="1">
    <location>
        <begin position="1"/>
        <end position="25"/>
    </location>
</feature>
<dbReference type="RefSeq" id="WP_004718457.1">
    <property type="nucleotide sequence ID" value="NZ_JAHWXT010000003.1"/>
</dbReference>
<sequence>MNKFKRIQCIGCSVLLSLATTVVMAYELPAVEKRNANTTDLSVHNAMFLRQNTQAAVIGILKKNGQNYELAANDGKGGMALPIAVHPSLKIDDALVDKEVRAIGRMTYETMYMPNSSDFGPAYSFTFELFSIASLN</sequence>
<dbReference type="Proteomes" id="UP000887320">
    <property type="component" value="Unassembled WGS sequence"/>
</dbReference>
<accession>A0A6A1RU17</accession>
<comment type="caution">
    <text evidence="2">The sequence shown here is derived from an EMBL/GenBank/DDBJ whole genome shotgun (WGS) entry which is preliminary data.</text>
</comment>
<reference evidence="2" key="1">
    <citation type="submission" date="2021-07" db="EMBL/GenBank/DDBJ databases">
        <authorList>
            <person name="Fernandez M."/>
            <person name="Pereira P."/>
            <person name="Torres Tejerizo G.A."/>
            <person name="Gonzalez P."/>
            <person name="Agostini E."/>
        </authorList>
    </citation>
    <scope>NUCLEOTIDE SEQUENCE</scope>
    <source>
        <strain evidence="2">SFC 500-1A</strain>
    </source>
</reference>
<keyword evidence="1" id="KW-0732">Signal</keyword>
<evidence type="ECO:0000313" key="2">
    <source>
        <dbReference type="EMBL" id="MCF0264918.1"/>
    </source>
</evidence>
<evidence type="ECO:0000313" key="3">
    <source>
        <dbReference type="Proteomes" id="UP000887320"/>
    </source>
</evidence>
<dbReference type="AlphaFoldDB" id="A0A6A1RU17"/>
<evidence type="ECO:0000256" key="1">
    <source>
        <dbReference type="SAM" id="SignalP"/>
    </source>
</evidence>
<organism evidence="2 3">
    <name type="scientific">Acinetobacter guillouiae</name>
    <name type="common">Acinetobacter genomosp. 11</name>
    <dbReference type="NCBI Taxonomy" id="106649"/>
    <lineage>
        <taxon>Bacteria</taxon>
        <taxon>Pseudomonadati</taxon>
        <taxon>Pseudomonadota</taxon>
        <taxon>Gammaproteobacteria</taxon>
        <taxon>Moraxellales</taxon>
        <taxon>Moraxellaceae</taxon>
        <taxon>Acinetobacter</taxon>
    </lineage>
</organism>
<proteinExistence type="predicted"/>
<dbReference type="EMBL" id="JAHWXT010000003">
    <property type="protein sequence ID" value="MCF0264918.1"/>
    <property type="molecule type" value="Genomic_DNA"/>
</dbReference>
<feature type="chain" id="PRO_5041089121" evidence="1">
    <location>
        <begin position="26"/>
        <end position="136"/>
    </location>
</feature>
<protein>
    <submittedName>
        <fullName evidence="2">Uncharacterized protein</fullName>
    </submittedName>
</protein>
<gene>
    <name evidence="2" type="ORF">KW868_10655</name>
</gene>
<name>A0A6A1RU17_ACIGI</name>